<evidence type="ECO:0000313" key="2">
    <source>
        <dbReference type="Proteomes" id="UP000829398"/>
    </source>
</evidence>
<gene>
    <name evidence="1" type="ORF">KPL71_001251</name>
</gene>
<dbReference type="EMBL" id="CM039170">
    <property type="protein sequence ID" value="KAH9802100.1"/>
    <property type="molecule type" value="Genomic_DNA"/>
</dbReference>
<sequence>MSVLSDIGSDYNLVVVLIIGKSQDLDLSESLSMLMTLEEMLEQQAHAEAMKANLALAANFAQKGSNKKKSFGQVNSKANFNQDGNRFDNPGYIDPLFTKQSSSSQASDYRYPMFKVSSVSIPVYDSSGLSDNAMDPSQSTSSAASSSPPAPLHSSPAFSSSSSSSSLPHLPSSPTPPLQSFNQQSLVPAPIQPPSHPIITRAKAGIFKPKFLAYSTALEEKEHAIVSQALADPKLVAKGFHKTPDIDYFETFSPVEKQSSVRVVLSLAIMKHWTVKQLDINNVFLNEELTEDVFMFQPKSFVQQPAGVNKVVIKQFIKYLGDTFALKDLGEFNYFLRIEVTHDLKGNLHLSQAKYVSDLLTKTDMKNCKETDTLMSTGQKLKKASSEDNLIANVTESRSIIGALQYLVLTRPELAFSVNKLSQFLTAPTEKH</sequence>
<comment type="caution">
    <text evidence="1">The sequence shown here is derived from an EMBL/GenBank/DDBJ whole genome shotgun (WGS) entry which is preliminary data.</text>
</comment>
<keyword evidence="2" id="KW-1185">Reference proteome</keyword>
<evidence type="ECO:0000313" key="1">
    <source>
        <dbReference type="EMBL" id="KAH9802100.1"/>
    </source>
</evidence>
<reference evidence="2" key="1">
    <citation type="journal article" date="2023" name="Hortic. Res.">
        <title>A chromosome-level phased genome enabling allele-level studies in sweet orange: a case study on citrus Huanglongbing tolerance.</title>
        <authorList>
            <person name="Wu B."/>
            <person name="Yu Q."/>
            <person name="Deng Z."/>
            <person name="Duan Y."/>
            <person name="Luo F."/>
            <person name="Gmitter F. Jr."/>
        </authorList>
    </citation>
    <scope>NUCLEOTIDE SEQUENCE [LARGE SCALE GENOMIC DNA]</scope>
    <source>
        <strain evidence="2">cv. Valencia</strain>
    </source>
</reference>
<dbReference type="Proteomes" id="UP000829398">
    <property type="component" value="Chromosome 1"/>
</dbReference>
<proteinExistence type="predicted"/>
<accession>A0ACB8NX62</accession>
<name>A0ACB8NX62_CITSI</name>
<organism evidence="1 2">
    <name type="scientific">Citrus sinensis</name>
    <name type="common">Sweet orange</name>
    <name type="synonym">Citrus aurantium var. sinensis</name>
    <dbReference type="NCBI Taxonomy" id="2711"/>
    <lineage>
        <taxon>Eukaryota</taxon>
        <taxon>Viridiplantae</taxon>
        <taxon>Streptophyta</taxon>
        <taxon>Embryophyta</taxon>
        <taxon>Tracheophyta</taxon>
        <taxon>Spermatophyta</taxon>
        <taxon>Magnoliopsida</taxon>
        <taxon>eudicotyledons</taxon>
        <taxon>Gunneridae</taxon>
        <taxon>Pentapetalae</taxon>
        <taxon>rosids</taxon>
        <taxon>malvids</taxon>
        <taxon>Sapindales</taxon>
        <taxon>Rutaceae</taxon>
        <taxon>Aurantioideae</taxon>
        <taxon>Citrus</taxon>
    </lineage>
</organism>
<protein>
    <submittedName>
        <fullName evidence="1">Uncharacterized protein</fullName>
    </submittedName>
</protein>